<dbReference type="CDD" id="cd13127">
    <property type="entry name" value="MATE_tuaB_like"/>
    <property type="match status" value="1"/>
</dbReference>
<evidence type="ECO:0000313" key="8">
    <source>
        <dbReference type="EMBL" id="MFD2598146.1"/>
    </source>
</evidence>
<feature type="transmembrane region" description="Helical" evidence="7">
    <location>
        <begin position="334"/>
        <end position="352"/>
    </location>
</feature>
<dbReference type="InterPro" id="IPR050833">
    <property type="entry name" value="Poly_Biosynth_Transport"/>
</dbReference>
<dbReference type="Proteomes" id="UP001597393">
    <property type="component" value="Unassembled WGS sequence"/>
</dbReference>
<keyword evidence="3" id="KW-1003">Cell membrane</keyword>
<sequence length="486" mass="54619">MDQNISAQEESLKKKAAKGFLWGGLSNGLQQVFGLIFGIVLLRTLSPEDYGLVGILTIFSSIASSLTESGFVSAISIKKDVTKADYNAVFWFCIFLGAFIYMLLFLLSPVIADFYEIPALALLAQVSFLNFFISSFGVAHSANLTRNLRIKERANANIVAVFVGGILAIAVAFAGWGYWALVVQNLSYCLVYVLLSWRYSSFRPSFQINLAPVKPMLAYSNKLIITNVFFHLNNNFLSAVLGKYVPIAQVGQYNSANRWNLTVQSFTLSISNMIIQPLMTEASQSGEERRIRVFRKLLSFISFITFPSMFGLALIAPDFVLLAGGGEWAESGNYLRILAFGGAFAIVSNAFSNYTLSKGKSDTYMKNMVAFGLIQIALFFLLKEAGVTYIVMSFAVLNFIWLNTWYFLSKESLQYSYRYLWKDVYAYALIALAGYLMTFWWINMLPSALLRLSLSVLSMGAVYIVLTYFFNKETFLEIKKFFQNKL</sequence>
<dbReference type="PANTHER" id="PTHR30250">
    <property type="entry name" value="PST FAMILY PREDICTED COLANIC ACID TRANSPORTER"/>
    <property type="match status" value="1"/>
</dbReference>
<feature type="transmembrane region" description="Helical" evidence="7">
    <location>
        <begin position="364"/>
        <end position="382"/>
    </location>
</feature>
<dbReference type="PANTHER" id="PTHR30250:SF10">
    <property type="entry name" value="LIPOPOLYSACCHARIDE BIOSYNTHESIS PROTEIN WZXC"/>
    <property type="match status" value="1"/>
</dbReference>
<evidence type="ECO:0000256" key="6">
    <source>
        <dbReference type="ARBA" id="ARBA00023136"/>
    </source>
</evidence>
<organism evidence="8 9">
    <name type="scientific">Sphingobacterium corticis</name>
    <dbReference type="NCBI Taxonomy" id="1812823"/>
    <lineage>
        <taxon>Bacteria</taxon>
        <taxon>Pseudomonadati</taxon>
        <taxon>Bacteroidota</taxon>
        <taxon>Sphingobacteriia</taxon>
        <taxon>Sphingobacteriales</taxon>
        <taxon>Sphingobacteriaceae</taxon>
        <taxon>Sphingobacterium</taxon>
    </lineage>
</organism>
<evidence type="ECO:0000256" key="1">
    <source>
        <dbReference type="ARBA" id="ARBA00004651"/>
    </source>
</evidence>
<feature type="transmembrane region" description="Helical" evidence="7">
    <location>
        <begin position="54"/>
        <end position="77"/>
    </location>
</feature>
<comment type="subcellular location">
    <subcellularLocation>
        <location evidence="1">Cell membrane</location>
        <topology evidence="1">Multi-pass membrane protein</topology>
    </subcellularLocation>
</comment>
<feature type="transmembrane region" description="Helical" evidence="7">
    <location>
        <begin position="154"/>
        <end position="173"/>
    </location>
</feature>
<accession>A0ABW5NG54</accession>
<proteinExistence type="inferred from homology"/>
<evidence type="ECO:0000256" key="7">
    <source>
        <dbReference type="SAM" id="Phobius"/>
    </source>
</evidence>
<evidence type="ECO:0000256" key="3">
    <source>
        <dbReference type="ARBA" id="ARBA00022475"/>
    </source>
</evidence>
<dbReference type="Pfam" id="PF13440">
    <property type="entry name" value="Polysacc_synt_3"/>
    <property type="match status" value="1"/>
</dbReference>
<feature type="transmembrane region" description="Helical" evidence="7">
    <location>
        <begin position="117"/>
        <end position="142"/>
    </location>
</feature>
<reference evidence="9" key="1">
    <citation type="journal article" date="2019" name="Int. J. Syst. Evol. Microbiol.">
        <title>The Global Catalogue of Microorganisms (GCM) 10K type strain sequencing project: providing services to taxonomists for standard genome sequencing and annotation.</title>
        <authorList>
            <consortium name="The Broad Institute Genomics Platform"/>
            <consortium name="The Broad Institute Genome Sequencing Center for Infectious Disease"/>
            <person name="Wu L."/>
            <person name="Ma J."/>
        </authorList>
    </citation>
    <scope>NUCLEOTIDE SEQUENCE [LARGE SCALE GENOMIC DNA]</scope>
    <source>
        <strain evidence="9">KCTC 42248</strain>
    </source>
</reference>
<feature type="transmembrane region" description="Helical" evidence="7">
    <location>
        <begin position="20"/>
        <end position="42"/>
    </location>
</feature>
<feature type="transmembrane region" description="Helical" evidence="7">
    <location>
        <begin position="448"/>
        <end position="470"/>
    </location>
</feature>
<name>A0ABW5NG54_9SPHI</name>
<feature type="transmembrane region" description="Helical" evidence="7">
    <location>
        <begin position="297"/>
        <end position="322"/>
    </location>
</feature>
<evidence type="ECO:0000313" key="9">
    <source>
        <dbReference type="Proteomes" id="UP001597393"/>
    </source>
</evidence>
<keyword evidence="6 7" id="KW-0472">Membrane</keyword>
<evidence type="ECO:0000256" key="2">
    <source>
        <dbReference type="ARBA" id="ARBA00007430"/>
    </source>
</evidence>
<dbReference type="RefSeq" id="WP_380867797.1">
    <property type="nucleotide sequence ID" value="NZ_JBHUMA010000004.1"/>
</dbReference>
<keyword evidence="4 7" id="KW-0812">Transmembrane</keyword>
<gene>
    <name evidence="8" type="ORF">ACFSQ3_04200</name>
</gene>
<keyword evidence="9" id="KW-1185">Reference proteome</keyword>
<feature type="transmembrane region" description="Helical" evidence="7">
    <location>
        <begin position="89"/>
        <end position="111"/>
    </location>
</feature>
<feature type="transmembrane region" description="Helical" evidence="7">
    <location>
        <begin position="179"/>
        <end position="197"/>
    </location>
</feature>
<dbReference type="EMBL" id="JBHUMA010000004">
    <property type="protein sequence ID" value="MFD2598146.1"/>
    <property type="molecule type" value="Genomic_DNA"/>
</dbReference>
<comment type="similarity">
    <text evidence="2">Belongs to the polysaccharide synthase family.</text>
</comment>
<protein>
    <submittedName>
        <fullName evidence="8">Lipopolysaccharide biosynthesis protein</fullName>
    </submittedName>
</protein>
<feature type="transmembrane region" description="Helical" evidence="7">
    <location>
        <begin position="424"/>
        <end position="442"/>
    </location>
</feature>
<comment type="caution">
    <text evidence="8">The sequence shown here is derived from an EMBL/GenBank/DDBJ whole genome shotgun (WGS) entry which is preliminary data.</text>
</comment>
<keyword evidence="5 7" id="KW-1133">Transmembrane helix</keyword>
<evidence type="ECO:0000256" key="4">
    <source>
        <dbReference type="ARBA" id="ARBA00022692"/>
    </source>
</evidence>
<feature type="transmembrane region" description="Helical" evidence="7">
    <location>
        <begin position="388"/>
        <end position="408"/>
    </location>
</feature>
<evidence type="ECO:0000256" key="5">
    <source>
        <dbReference type="ARBA" id="ARBA00022989"/>
    </source>
</evidence>